<organism evidence="1 2">
    <name type="scientific">Hyalomma asiaticum</name>
    <name type="common">Tick</name>
    <dbReference type="NCBI Taxonomy" id="266040"/>
    <lineage>
        <taxon>Eukaryota</taxon>
        <taxon>Metazoa</taxon>
        <taxon>Ecdysozoa</taxon>
        <taxon>Arthropoda</taxon>
        <taxon>Chelicerata</taxon>
        <taxon>Arachnida</taxon>
        <taxon>Acari</taxon>
        <taxon>Parasitiformes</taxon>
        <taxon>Ixodida</taxon>
        <taxon>Ixodoidea</taxon>
        <taxon>Ixodidae</taxon>
        <taxon>Hyalomminae</taxon>
        <taxon>Hyalomma</taxon>
    </lineage>
</organism>
<comment type="caution">
    <text evidence="1">The sequence shown here is derived from an EMBL/GenBank/DDBJ whole genome shotgun (WGS) entry which is preliminary data.</text>
</comment>
<gene>
    <name evidence="1" type="ORF">HPB50_010596</name>
</gene>
<dbReference type="Proteomes" id="UP000821845">
    <property type="component" value="Chromosome 6"/>
</dbReference>
<name>A0ACB7S1T8_HYAAI</name>
<proteinExistence type="predicted"/>
<sequence>MSAGRATVKDAPRPPRAILEVAVASALRDASAADTTSPTPWPSLLMGSSARFERRGCRPAGWDSDVGQGPTALLDLSALLIFESFPARS</sequence>
<keyword evidence="2" id="KW-1185">Reference proteome</keyword>
<protein>
    <submittedName>
        <fullName evidence="1">Uncharacterized protein</fullName>
    </submittedName>
</protein>
<evidence type="ECO:0000313" key="2">
    <source>
        <dbReference type="Proteomes" id="UP000821845"/>
    </source>
</evidence>
<dbReference type="EMBL" id="CM023486">
    <property type="protein sequence ID" value="KAH6928016.1"/>
    <property type="molecule type" value="Genomic_DNA"/>
</dbReference>
<accession>A0ACB7S1T8</accession>
<reference evidence="1" key="1">
    <citation type="submission" date="2020-05" db="EMBL/GenBank/DDBJ databases">
        <title>Large-scale comparative analyses of tick genomes elucidate their genetic diversity and vector capacities.</title>
        <authorList>
            <person name="Jia N."/>
            <person name="Wang J."/>
            <person name="Shi W."/>
            <person name="Du L."/>
            <person name="Sun Y."/>
            <person name="Zhan W."/>
            <person name="Jiang J."/>
            <person name="Wang Q."/>
            <person name="Zhang B."/>
            <person name="Ji P."/>
            <person name="Sakyi L.B."/>
            <person name="Cui X."/>
            <person name="Yuan T."/>
            <person name="Jiang B."/>
            <person name="Yang W."/>
            <person name="Lam T.T.-Y."/>
            <person name="Chang Q."/>
            <person name="Ding S."/>
            <person name="Wang X."/>
            <person name="Zhu J."/>
            <person name="Ruan X."/>
            <person name="Zhao L."/>
            <person name="Wei J."/>
            <person name="Que T."/>
            <person name="Du C."/>
            <person name="Cheng J."/>
            <person name="Dai P."/>
            <person name="Han X."/>
            <person name="Huang E."/>
            <person name="Gao Y."/>
            <person name="Liu J."/>
            <person name="Shao H."/>
            <person name="Ye R."/>
            <person name="Li L."/>
            <person name="Wei W."/>
            <person name="Wang X."/>
            <person name="Wang C."/>
            <person name="Yang T."/>
            <person name="Huo Q."/>
            <person name="Li W."/>
            <person name="Guo W."/>
            <person name="Chen H."/>
            <person name="Zhou L."/>
            <person name="Ni X."/>
            <person name="Tian J."/>
            <person name="Zhou Y."/>
            <person name="Sheng Y."/>
            <person name="Liu T."/>
            <person name="Pan Y."/>
            <person name="Xia L."/>
            <person name="Li J."/>
            <person name="Zhao F."/>
            <person name="Cao W."/>
        </authorList>
    </citation>
    <scope>NUCLEOTIDE SEQUENCE</scope>
    <source>
        <strain evidence="1">Hyas-2018</strain>
    </source>
</reference>
<evidence type="ECO:0000313" key="1">
    <source>
        <dbReference type="EMBL" id="KAH6928016.1"/>
    </source>
</evidence>